<accession>A0A284SBV4</accession>
<proteinExistence type="predicted"/>
<dbReference type="Proteomes" id="UP000219338">
    <property type="component" value="Unassembled WGS sequence"/>
</dbReference>
<evidence type="ECO:0000313" key="3">
    <source>
        <dbReference type="Proteomes" id="UP000219338"/>
    </source>
</evidence>
<dbReference type="EMBL" id="FUEG01000060">
    <property type="protein sequence ID" value="SJL18459.1"/>
    <property type="molecule type" value="Genomic_DNA"/>
</dbReference>
<organism evidence="2 3">
    <name type="scientific">Armillaria ostoyae</name>
    <name type="common">Armillaria root rot fungus</name>
    <dbReference type="NCBI Taxonomy" id="47428"/>
    <lineage>
        <taxon>Eukaryota</taxon>
        <taxon>Fungi</taxon>
        <taxon>Dikarya</taxon>
        <taxon>Basidiomycota</taxon>
        <taxon>Agaricomycotina</taxon>
        <taxon>Agaricomycetes</taxon>
        <taxon>Agaricomycetidae</taxon>
        <taxon>Agaricales</taxon>
        <taxon>Marasmiineae</taxon>
        <taxon>Physalacriaceae</taxon>
        <taxon>Armillaria</taxon>
    </lineage>
</organism>
<reference evidence="3" key="1">
    <citation type="journal article" date="2017" name="Nat. Ecol. Evol.">
        <title>Genome expansion and lineage-specific genetic innovations in the forest pathogenic fungi Armillaria.</title>
        <authorList>
            <person name="Sipos G."/>
            <person name="Prasanna A.N."/>
            <person name="Walter M.C."/>
            <person name="O'Connor E."/>
            <person name="Balint B."/>
            <person name="Krizsan K."/>
            <person name="Kiss B."/>
            <person name="Hess J."/>
            <person name="Varga T."/>
            <person name="Slot J."/>
            <person name="Riley R."/>
            <person name="Boka B."/>
            <person name="Rigling D."/>
            <person name="Barry K."/>
            <person name="Lee J."/>
            <person name="Mihaltcheva S."/>
            <person name="LaButti K."/>
            <person name="Lipzen A."/>
            <person name="Waldron R."/>
            <person name="Moloney N.M."/>
            <person name="Sperisen C."/>
            <person name="Kredics L."/>
            <person name="Vagvoelgyi C."/>
            <person name="Patrignani A."/>
            <person name="Fitzpatrick D."/>
            <person name="Nagy I."/>
            <person name="Doyle S."/>
            <person name="Anderson J.B."/>
            <person name="Grigoriev I.V."/>
            <person name="Gueldener U."/>
            <person name="Muensterkoetter M."/>
            <person name="Nagy L.G."/>
        </authorList>
    </citation>
    <scope>NUCLEOTIDE SEQUENCE [LARGE SCALE GENOMIC DNA]</scope>
    <source>
        <strain evidence="3">C18/9</strain>
    </source>
</reference>
<dbReference type="AlphaFoldDB" id="A0A284SBV4"/>
<evidence type="ECO:0000256" key="1">
    <source>
        <dbReference type="SAM" id="MobiDB-lite"/>
    </source>
</evidence>
<sequence>MPPATLVTEPKNVVIVAEDQLAATSEASVGPPEHQKPLFEVL</sequence>
<feature type="compositionally biased region" description="Basic and acidic residues" evidence="1">
    <location>
        <begin position="33"/>
        <end position="42"/>
    </location>
</feature>
<evidence type="ECO:0000313" key="2">
    <source>
        <dbReference type="EMBL" id="SJL18459.1"/>
    </source>
</evidence>
<gene>
    <name evidence="2" type="ORF">ARMOST_22048</name>
</gene>
<keyword evidence="3" id="KW-1185">Reference proteome</keyword>
<protein>
    <submittedName>
        <fullName evidence="2">Uncharacterized protein</fullName>
    </submittedName>
</protein>
<name>A0A284SBV4_ARMOS</name>
<feature type="region of interest" description="Disordered" evidence="1">
    <location>
        <begin position="23"/>
        <end position="42"/>
    </location>
</feature>